<proteinExistence type="predicted"/>
<protein>
    <submittedName>
        <fullName evidence="1">Uncharacterized protein</fullName>
    </submittedName>
</protein>
<reference evidence="1 2" key="1">
    <citation type="submission" date="2019-03" db="EMBL/GenBank/DDBJ databases">
        <title>Comparative genomic analyses of the sweetpotato soil rot pathogen, Streptomyces ipomoeae.</title>
        <authorList>
            <person name="Ruschel Soares N."/>
            <person name="Badger J.H."/>
            <person name="Huguet-Tapia J.C."/>
            <person name="Clark C.A."/>
            <person name="Pettis G.S."/>
        </authorList>
    </citation>
    <scope>NUCLEOTIDE SEQUENCE [LARGE SCALE GENOMIC DNA]</scope>
    <source>
        <strain evidence="1 2">88-35</strain>
    </source>
</reference>
<organism evidence="1 2">
    <name type="scientific">Streptomyces ipomoeae</name>
    <dbReference type="NCBI Taxonomy" id="103232"/>
    <lineage>
        <taxon>Bacteria</taxon>
        <taxon>Bacillati</taxon>
        <taxon>Actinomycetota</taxon>
        <taxon>Actinomycetes</taxon>
        <taxon>Kitasatosporales</taxon>
        <taxon>Streptomycetaceae</taxon>
        <taxon>Streptomyces</taxon>
    </lineage>
</organism>
<evidence type="ECO:0000313" key="2">
    <source>
        <dbReference type="Proteomes" id="UP000318720"/>
    </source>
</evidence>
<accession>A0AAE8W9I5</accession>
<name>A0AAE8W9I5_9ACTN</name>
<dbReference type="AlphaFoldDB" id="A0AAE8W9I5"/>
<dbReference type="EMBL" id="SPAZ01000024">
    <property type="protein sequence ID" value="TQE39534.1"/>
    <property type="molecule type" value="Genomic_DNA"/>
</dbReference>
<dbReference type="RefSeq" id="WP_141580513.1">
    <property type="nucleotide sequence ID" value="NZ_JARAVA010000897.1"/>
</dbReference>
<gene>
    <name evidence="1" type="ORF">Sipo8835_02040</name>
</gene>
<comment type="caution">
    <text evidence="1">The sequence shown here is derived from an EMBL/GenBank/DDBJ whole genome shotgun (WGS) entry which is preliminary data.</text>
</comment>
<sequence>MTRTAKPVTAARTVTAAKWGRRDGLSGLRLGGLGLRLPYGLGDAVSAVPYGLGDAVSAVPYGLGDVTP</sequence>
<dbReference type="Proteomes" id="UP000318720">
    <property type="component" value="Unassembled WGS sequence"/>
</dbReference>
<evidence type="ECO:0000313" key="1">
    <source>
        <dbReference type="EMBL" id="TQE39534.1"/>
    </source>
</evidence>